<dbReference type="EMBL" id="AGNK02001943">
    <property type="status" value="NOT_ANNOTATED_CDS"/>
    <property type="molecule type" value="Genomic_DNA"/>
</dbReference>
<evidence type="ECO:0000256" key="2">
    <source>
        <dbReference type="ARBA" id="ARBA00006333"/>
    </source>
</evidence>
<evidence type="ECO:0000256" key="4">
    <source>
        <dbReference type="ARBA" id="ARBA00023239"/>
    </source>
</evidence>
<dbReference type="InParanoid" id="K3ZE87"/>
<comment type="cofactor">
    <cofactor evidence="1">
        <name>Mg(2+)</name>
        <dbReference type="ChEBI" id="CHEBI:18420"/>
    </cofactor>
</comment>
<dbReference type="FunCoup" id="K3ZE87">
    <property type="interactions" value="252"/>
</dbReference>
<dbReference type="PANTHER" id="PTHR31739:SF17">
    <property type="entry name" value="ENT-SANDARACOPIMARA-8(14),15-DIENE SYNTHASE, CHLOROPLASTIC"/>
    <property type="match status" value="1"/>
</dbReference>
<name>K3ZE87_SETIT</name>
<dbReference type="Gene3D" id="1.10.600.10">
    <property type="entry name" value="Farnesyl Diphosphate Synthase"/>
    <property type="match status" value="2"/>
</dbReference>
<dbReference type="InterPro" id="IPR008949">
    <property type="entry name" value="Isoprenoid_synthase_dom_sf"/>
</dbReference>
<dbReference type="GO" id="GO:0010333">
    <property type="term" value="F:terpene synthase activity"/>
    <property type="evidence" value="ECO:0007669"/>
    <property type="project" value="InterPro"/>
</dbReference>
<dbReference type="EnsemblPlants" id="KQL16366">
    <property type="protein sequence ID" value="KQL16366"/>
    <property type="gene ID" value="SETIT_024880mg"/>
</dbReference>
<evidence type="ECO:0008006" key="7">
    <source>
        <dbReference type="Google" id="ProtNLM"/>
    </source>
</evidence>
<dbReference type="STRING" id="4555.K3ZE87"/>
<reference evidence="6" key="1">
    <citation type="journal article" date="2012" name="Nat. Biotechnol.">
        <title>Reference genome sequence of the model plant Setaria.</title>
        <authorList>
            <person name="Bennetzen J.L."/>
            <person name="Schmutz J."/>
            <person name="Wang H."/>
            <person name="Percifield R."/>
            <person name="Hawkins J."/>
            <person name="Pontaroli A.C."/>
            <person name="Estep M."/>
            <person name="Feng L."/>
            <person name="Vaughn J.N."/>
            <person name="Grimwood J."/>
            <person name="Jenkins J."/>
            <person name="Barry K."/>
            <person name="Lindquist E."/>
            <person name="Hellsten U."/>
            <person name="Deshpande S."/>
            <person name="Wang X."/>
            <person name="Wu X."/>
            <person name="Mitros T."/>
            <person name="Triplett J."/>
            <person name="Yang X."/>
            <person name="Ye C.Y."/>
            <person name="Mauro-Herrera M."/>
            <person name="Wang L."/>
            <person name="Li P."/>
            <person name="Sharma M."/>
            <person name="Sharma R."/>
            <person name="Ronald P.C."/>
            <person name="Panaud O."/>
            <person name="Kellogg E.A."/>
            <person name="Brutnell T.P."/>
            <person name="Doust A.N."/>
            <person name="Tuskan G.A."/>
            <person name="Rokhsar D."/>
            <person name="Devos K.M."/>
        </authorList>
    </citation>
    <scope>NUCLEOTIDE SEQUENCE [LARGE SCALE GENOMIC DNA]</scope>
    <source>
        <strain evidence="6">cv. Yugu1</strain>
    </source>
</reference>
<organism evidence="5 6">
    <name type="scientific">Setaria italica</name>
    <name type="common">Foxtail millet</name>
    <name type="synonym">Panicum italicum</name>
    <dbReference type="NCBI Taxonomy" id="4555"/>
    <lineage>
        <taxon>Eukaryota</taxon>
        <taxon>Viridiplantae</taxon>
        <taxon>Streptophyta</taxon>
        <taxon>Embryophyta</taxon>
        <taxon>Tracheophyta</taxon>
        <taxon>Spermatophyta</taxon>
        <taxon>Magnoliopsida</taxon>
        <taxon>Liliopsida</taxon>
        <taxon>Poales</taxon>
        <taxon>Poaceae</taxon>
        <taxon>PACMAD clade</taxon>
        <taxon>Panicoideae</taxon>
        <taxon>Panicodae</taxon>
        <taxon>Paniceae</taxon>
        <taxon>Cenchrinae</taxon>
        <taxon>Setaria</taxon>
    </lineage>
</organism>
<reference evidence="5" key="2">
    <citation type="submission" date="2018-08" db="UniProtKB">
        <authorList>
            <consortium name="EnsemblPlants"/>
        </authorList>
    </citation>
    <scope>IDENTIFICATION</scope>
    <source>
        <strain evidence="5">Yugu1</strain>
    </source>
</reference>
<dbReference type="SUPFAM" id="SSF48576">
    <property type="entry name" value="Terpenoid synthases"/>
    <property type="match status" value="1"/>
</dbReference>
<keyword evidence="3" id="KW-0460">Magnesium</keyword>
<dbReference type="OMA" id="CASSKHI"/>
<evidence type="ECO:0000256" key="1">
    <source>
        <dbReference type="ARBA" id="ARBA00001946"/>
    </source>
</evidence>
<proteinExistence type="inferred from homology"/>
<dbReference type="Proteomes" id="UP000004995">
    <property type="component" value="Unassembled WGS sequence"/>
</dbReference>
<dbReference type="AlphaFoldDB" id="K3ZE87"/>
<dbReference type="GO" id="GO:0016114">
    <property type="term" value="P:terpenoid biosynthetic process"/>
    <property type="evidence" value="ECO:0007669"/>
    <property type="project" value="InterPro"/>
</dbReference>
<comment type="similarity">
    <text evidence="2">Belongs to the terpene synthase family.</text>
</comment>
<keyword evidence="6" id="KW-1185">Reference proteome</keyword>
<evidence type="ECO:0000313" key="6">
    <source>
        <dbReference type="Proteomes" id="UP000004995"/>
    </source>
</evidence>
<evidence type="ECO:0000256" key="3">
    <source>
        <dbReference type="ARBA" id="ARBA00022842"/>
    </source>
</evidence>
<accession>K3ZE87</accession>
<dbReference type="InterPro" id="IPR050148">
    <property type="entry name" value="Terpene_synthase-like"/>
</dbReference>
<evidence type="ECO:0000313" key="5">
    <source>
        <dbReference type="EnsemblPlants" id="KQL16366"/>
    </source>
</evidence>
<dbReference type="Gramene" id="KQL16366">
    <property type="protein sequence ID" value="KQL16366"/>
    <property type="gene ID" value="SETIT_024880mg"/>
</dbReference>
<dbReference type="GO" id="GO:0000287">
    <property type="term" value="F:magnesium ion binding"/>
    <property type="evidence" value="ECO:0007669"/>
    <property type="project" value="InterPro"/>
</dbReference>
<protein>
    <recommendedName>
        <fullName evidence="7">Terpene synthase metal-binding domain-containing protein</fullName>
    </recommendedName>
</protein>
<dbReference type="HOGENOM" id="CLU_1780667_0_0_1"/>
<sequence length="146" mass="16290">MMVEAEWRITGYPPSMEEYMSVALPSFVLGPIIPVSAYLRPATGWRSLLWVCGGGDIQAAKREVRSVMKASRMELLRLEVGEEGGSVPGPCRRLFWNMSKVVHLFYMDGDGYASPTEIVRAANAVVLDPLWRLPAGEDRRLIGHIQ</sequence>
<dbReference type="PANTHER" id="PTHR31739">
    <property type="entry name" value="ENT-COPALYL DIPHOSPHATE SYNTHASE, CHLOROPLASTIC"/>
    <property type="match status" value="1"/>
</dbReference>
<dbReference type="Pfam" id="PF19086">
    <property type="entry name" value="Terpene_syn_C_2"/>
    <property type="match status" value="1"/>
</dbReference>
<keyword evidence="4" id="KW-0456">Lyase</keyword>